<dbReference type="EMBL" id="AUZX01014875">
    <property type="protein sequence ID" value="EQD30920.1"/>
    <property type="molecule type" value="Genomic_DNA"/>
</dbReference>
<reference evidence="8" key="2">
    <citation type="journal article" date="2014" name="ISME J.">
        <title>Microbial stratification in low pH oxic and suboxic macroscopic growths along an acid mine drainage.</title>
        <authorList>
            <person name="Mendez-Garcia C."/>
            <person name="Mesa V."/>
            <person name="Sprenger R.R."/>
            <person name="Richter M."/>
            <person name="Diez M.S."/>
            <person name="Solano J."/>
            <person name="Bargiela R."/>
            <person name="Golyshina O.V."/>
            <person name="Manteca A."/>
            <person name="Ramos J.L."/>
            <person name="Gallego J.R."/>
            <person name="Llorente I."/>
            <person name="Martins Dos Santos V.A."/>
            <person name="Jensen O.N."/>
            <person name="Pelaez A.I."/>
            <person name="Sanchez J."/>
            <person name="Ferrer M."/>
        </authorList>
    </citation>
    <scope>NUCLEOTIDE SEQUENCE</scope>
</reference>
<comment type="subcellular location">
    <subcellularLocation>
        <location evidence="1">Membrane</location>
        <topology evidence="1">Multi-pass membrane protein</topology>
    </subcellularLocation>
</comment>
<protein>
    <recommendedName>
        <fullName evidence="7">Glycosyltransferase 2-like domain-containing protein</fullName>
    </recommendedName>
</protein>
<dbReference type="PANTHER" id="PTHR43867:SF2">
    <property type="entry name" value="CELLULOSE SYNTHASE CATALYTIC SUBUNIT A [UDP-FORMING]"/>
    <property type="match status" value="1"/>
</dbReference>
<sequence>MGRDAGQPGRGATYCTRSDNTNAKAGNLNAVLPTLTEEYVAVVDADMVPQPDWLRRVLP</sequence>
<proteinExistence type="predicted"/>
<dbReference type="GO" id="GO:0016757">
    <property type="term" value="F:glycosyltransferase activity"/>
    <property type="evidence" value="ECO:0007669"/>
    <property type="project" value="UniProtKB-KW"/>
</dbReference>
<dbReference type="PANTHER" id="PTHR43867">
    <property type="entry name" value="CELLULOSE SYNTHASE CATALYTIC SUBUNIT A [UDP-FORMING]"/>
    <property type="match status" value="1"/>
</dbReference>
<dbReference type="InterPro" id="IPR029044">
    <property type="entry name" value="Nucleotide-diphossugar_trans"/>
</dbReference>
<keyword evidence="5" id="KW-1133">Transmembrane helix</keyword>
<keyword evidence="6" id="KW-0472">Membrane</keyword>
<keyword evidence="4" id="KW-0812">Transmembrane</keyword>
<dbReference type="Gene3D" id="3.90.550.10">
    <property type="entry name" value="Spore Coat Polysaccharide Biosynthesis Protein SpsA, Chain A"/>
    <property type="match status" value="1"/>
</dbReference>
<keyword evidence="2" id="KW-0328">Glycosyltransferase</keyword>
<dbReference type="InterPro" id="IPR001173">
    <property type="entry name" value="Glyco_trans_2-like"/>
</dbReference>
<reference evidence="8" key="1">
    <citation type="submission" date="2013-08" db="EMBL/GenBank/DDBJ databases">
        <authorList>
            <person name="Mendez C."/>
            <person name="Richter M."/>
            <person name="Ferrer M."/>
            <person name="Sanchez J."/>
        </authorList>
    </citation>
    <scope>NUCLEOTIDE SEQUENCE</scope>
</reference>
<gene>
    <name evidence="8" type="ORF">B1A_20166</name>
</gene>
<dbReference type="InterPro" id="IPR050321">
    <property type="entry name" value="Glycosyltr_2/OpgH_subfam"/>
</dbReference>
<name>T0ZMA7_9ZZZZ</name>
<evidence type="ECO:0000256" key="6">
    <source>
        <dbReference type="ARBA" id="ARBA00023136"/>
    </source>
</evidence>
<feature type="non-terminal residue" evidence="8">
    <location>
        <position position="59"/>
    </location>
</feature>
<evidence type="ECO:0000256" key="5">
    <source>
        <dbReference type="ARBA" id="ARBA00022989"/>
    </source>
</evidence>
<evidence type="ECO:0000313" key="8">
    <source>
        <dbReference type="EMBL" id="EQD30920.1"/>
    </source>
</evidence>
<feature type="domain" description="Glycosyltransferase 2-like" evidence="7">
    <location>
        <begin position="10"/>
        <end position="58"/>
    </location>
</feature>
<dbReference type="Pfam" id="PF00535">
    <property type="entry name" value="Glycos_transf_2"/>
    <property type="match status" value="1"/>
</dbReference>
<dbReference type="AlphaFoldDB" id="T0ZMA7"/>
<accession>T0ZMA7</accession>
<organism evidence="8">
    <name type="scientific">mine drainage metagenome</name>
    <dbReference type="NCBI Taxonomy" id="410659"/>
    <lineage>
        <taxon>unclassified sequences</taxon>
        <taxon>metagenomes</taxon>
        <taxon>ecological metagenomes</taxon>
    </lineage>
</organism>
<dbReference type="SUPFAM" id="SSF53448">
    <property type="entry name" value="Nucleotide-diphospho-sugar transferases"/>
    <property type="match status" value="1"/>
</dbReference>
<keyword evidence="3" id="KW-0808">Transferase</keyword>
<evidence type="ECO:0000256" key="3">
    <source>
        <dbReference type="ARBA" id="ARBA00022679"/>
    </source>
</evidence>
<evidence type="ECO:0000256" key="1">
    <source>
        <dbReference type="ARBA" id="ARBA00004141"/>
    </source>
</evidence>
<comment type="caution">
    <text evidence="8">The sequence shown here is derived from an EMBL/GenBank/DDBJ whole genome shotgun (WGS) entry which is preliminary data.</text>
</comment>
<evidence type="ECO:0000256" key="2">
    <source>
        <dbReference type="ARBA" id="ARBA00022676"/>
    </source>
</evidence>
<evidence type="ECO:0000259" key="7">
    <source>
        <dbReference type="Pfam" id="PF00535"/>
    </source>
</evidence>
<evidence type="ECO:0000256" key="4">
    <source>
        <dbReference type="ARBA" id="ARBA00022692"/>
    </source>
</evidence>
<dbReference type="GO" id="GO:0016020">
    <property type="term" value="C:membrane"/>
    <property type="evidence" value="ECO:0007669"/>
    <property type="project" value="UniProtKB-SubCell"/>
</dbReference>